<name>A0A059Y2P2_MYCBV</name>
<reference evidence="1 2" key="1">
    <citation type="submission" date="2013-04" db="EMBL/GenBank/DDBJ databases">
        <authorList>
            <person name="Lin L."/>
            <person name="Zeng Z."/>
            <person name="Xie J."/>
            <person name="Luo L."/>
            <person name="Yang Z."/>
            <person name="Liang W."/>
            <person name="Lin H."/>
            <person name="Dong C."/>
            <person name="Sun Y."/>
        </authorList>
    </citation>
    <scope>NUCLEOTIDE SEQUENCE [LARGE SCALE GENOMIC DNA]</scope>
    <source>
        <strain evidence="1 2">CQ-W70</strain>
    </source>
</reference>
<protein>
    <submittedName>
        <fullName evidence="1">Putative transposase</fullName>
    </submittedName>
</protein>
<dbReference type="AlphaFoldDB" id="A0A059Y2P2"/>
<evidence type="ECO:0000313" key="1">
    <source>
        <dbReference type="EMBL" id="AIA33630.1"/>
    </source>
</evidence>
<dbReference type="EMBL" id="CP005933">
    <property type="protein sequence ID" value="AIA33630.1"/>
    <property type="molecule type" value="Genomic_DNA"/>
</dbReference>
<organism evidence="1 2">
    <name type="scientific">Mycoplasmopsis bovis CQ-W70</name>
    <dbReference type="NCBI Taxonomy" id="1316930"/>
    <lineage>
        <taxon>Bacteria</taxon>
        <taxon>Bacillati</taxon>
        <taxon>Mycoplasmatota</taxon>
        <taxon>Mycoplasmoidales</taxon>
        <taxon>Metamycoplasmataceae</taxon>
        <taxon>Mycoplasmopsis</taxon>
    </lineage>
</organism>
<gene>
    <name evidence="1" type="ORF">K668_00190</name>
</gene>
<dbReference type="Proteomes" id="UP000027182">
    <property type="component" value="Chromosome"/>
</dbReference>
<dbReference type="PATRIC" id="fig|1316930.3.peg.38"/>
<accession>A0A059Y2P2</accession>
<sequence>MISNNKNNICSTDICLLKKKLNLNGKYEFNYVHYVIDEANWDEILNNSNLKTNKNNISPLHLKEILEKLISGHNIKTVSDAVGFKSRAIYNLFDRITVGTKIDYAKYQKSCKLCGIDLKDETIYEISILKFLNLIETRHNSKRLENNLKLQKKHKDFSKFCK</sequence>
<dbReference type="HOGENOM" id="CLU_1633550_0_0_14"/>
<dbReference type="KEGG" id="mbq:K668_00190"/>
<proteinExistence type="predicted"/>
<evidence type="ECO:0000313" key="2">
    <source>
        <dbReference type="Proteomes" id="UP000027182"/>
    </source>
</evidence>